<dbReference type="RefSeq" id="WP_171587693.1">
    <property type="nucleotide sequence ID" value="NZ_JABGBO010000001.1"/>
</dbReference>
<name>A0A7Y4L826_9BURK</name>
<feature type="chain" id="PRO_5030596337" evidence="1">
    <location>
        <begin position="23"/>
        <end position="210"/>
    </location>
</feature>
<evidence type="ECO:0000256" key="1">
    <source>
        <dbReference type="SAM" id="SignalP"/>
    </source>
</evidence>
<comment type="caution">
    <text evidence="2">The sequence shown here is derived from an EMBL/GenBank/DDBJ whole genome shotgun (WGS) entry which is preliminary data.</text>
</comment>
<keyword evidence="3" id="KW-1185">Reference proteome</keyword>
<evidence type="ECO:0000313" key="2">
    <source>
        <dbReference type="EMBL" id="NOL48710.1"/>
    </source>
</evidence>
<accession>A0A7Y4L826</accession>
<sequence>MKVIFFILTLLGSSLFTSVATATTPADIVCQPPEQVTEEQFQQLVTVGEQLINGTTKLEMPSSCPNKMSMHSQEITNPYLTALQVAAQTKTTDDLAQTLDSLVSMSLSMKEKGIKHSELLRYIKVACGNQLSCVTKTIHAMPHLKVGESPIFCAFSRMADYSLQLFFQTEPEAQYPVACLGYSTLTKGMGLSPMQDWFEAYKLLGKKNTK</sequence>
<gene>
    <name evidence="2" type="ORF">HKX40_00955</name>
</gene>
<organism evidence="2 3">
    <name type="scientific">Pelistega europaea</name>
    <dbReference type="NCBI Taxonomy" id="106147"/>
    <lineage>
        <taxon>Bacteria</taxon>
        <taxon>Pseudomonadati</taxon>
        <taxon>Pseudomonadota</taxon>
        <taxon>Betaproteobacteria</taxon>
        <taxon>Burkholderiales</taxon>
        <taxon>Alcaligenaceae</taxon>
        <taxon>Pelistega</taxon>
    </lineage>
</organism>
<dbReference type="EMBL" id="JABGBO010000001">
    <property type="protein sequence ID" value="NOL48710.1"/>
    <property type="molecule type" value="Genomic_DNA"/>
</dbReference>
<proteinExistence type="predicted"/>
<evidence type="ECO:0000313" key="3">
    <source>
        <dbReference type="Proteomes" id="UP000541421"/>
    </source>
</evidence>
<dbReference type="Proteomes" id="UP000541421">
    <property type="component" value="Unassembled WGS sequence"/>
</dbReference>
<reference evidence="2 3" key="1">
    <citation type="submission" date="2020-05" db="EMBL/GenBank/DDBJ databases">
        <authorList>
            <person name="Niu N."/>
        </authorList>
    </citation>
    <scope>NUCLEOTIDE SEQUENCE [LARGE SCALE GENOMIC DNA]</scope>
    <source>
        <strain evidence="2 3">LMG10982</strain>
    </source>
</reference>
<keyword evidence="1" id="KW-0732">Signal</keyword>
<feature type="signal peptide" evidence="1">
    <location>
        <begin position="1"/>
        <end position="22"/>
    </location>
</feature>
<protein>
    <submittedName>
        <fullName evidence="2">Uncharacterized protein</fullName>
    </submittedName>
</protein>
<dbReference type="AlphaFoldDB" id="A0A7Y4L826"/>